<feature type="transmembrane region" description="Helical" evidence="7">
    <location>
        <begin position="243"/>
        <end position="272"/>
    </location>
</feature>
<comment type="subcellular location">
    <subcellularLocation>
        <location evidence="1">Cell membrane</location>
        <topology evidence="1">Multi-pass membrane protein</topology>
    </subcellularLocation>
</comment>
<feature type="transmembrane region" description="Helical" evidence="7">
    <location>
        <begin position="176"/>
        <end position="197"/>
    </location>
</feature>
<evidence type="ECO:0000256" key="1">
    <source>
        <dbReference type="ARBA" id="ARBA00004651"/>
    </source>
</evidence>
<accession>A0A1I3HTA9</accession>
<dbReference type="PANTHER" id="PTHR30347">
    <property type="entry name" value="POTASSIUM CHANNEL RELATED"/>
    <property type="match status" value="1"/>
</dbReference>
<dbReference type="Pfam" id="PF00924">
    <property type="entry name" value="MS_channel_2nd"/>
    <property type="match status" value="1"/>
</dbReference>
<keyword evidence="4 7" id="KW-0812">Transmembrane</keyword>
<evidence type="ECO:0000313" key="10">
    <source>
        <dbReference type="EMBL" id="SFI38750.1"/>
    </source>
</evidence>
<dbReference type="AlphaFoldDB" id="A0A1I3HTA9"/>
<dbReference type="Gene3D" id="1.10.287.1260">
    <property type="match status" value="1"/>
</dbReference>
<dbReference type="Proteomes" id="UP000199377">
    <property type="component" value="Unassembled WGS sequence"/>
</dbReference>
<evidence type="ECO:0000256" key="6">
    <source>
        <dbReference type="ARBA" id="ARBA00023136"/>
    </source>
</evidence>
<dbReference type="Gene3D" id="3.30.70.100">
    <property type="match status" value="1"/>
</dbReference>
<dbReference type="RefSeq" id="WP_092860509.1">
    <property type="nucleotide sequence ID" value="NZ_FOQH01000006.1"/>
</dbReference>
<dbReference type="Pfam" id="PF21082">
    <property type="entry name" value="MS_channel_3rd"/>
    <property type="match status" value="1"/>
</dbReference>
<dbReference type="InterPro" id="IPR023408">
    <property type="entry name" value="MscS_beta-dom_sf"/>
</dbReference>
<keyword evidence="6 7" id="KW-0472">Membrane</keyword>
<feature type="transmembrane region" description="Helical" evidence="7">
    <location>
        <begin position="106"/>
        <end position="126"/>
    </location>
</feature>
<dbReference type="InterPro" id="IPR006685">
    <property type="entry name" value="MscS_channel_2nd"/>
</dbReference>
<dbReference type="GO" id="GO:0008381">
    <property type="term" value="F:mechanosensitive monoatomic ion channel activity"/>
    <property type="evidence" value="ECO:0007669"/>
    <property type="project" value="UniProtKB-ARBA"/>
</dbReference>
<dbReference type="EMBL" id="FOQH01000006">
    <property type="protein sequence ID" value="SFI38750.1"/>
    <property type="molecule type" value="Genomic_DNA"/>
</dbReference>
<name>A0A1I3HTA9_9RHOB</name>
<dbReference type="SUPFAM" id="SSF82861">
    <property type="entry name" value="Mechanosensitive channel protein MscS (YggB), transmembrane region"/>
    <property type="match status" value="1"/>
</dbReference>
<proteinExistence type="inferred from homology"/>
<dbReference type="PANTHER" id="PTHR30347:SF1">
    <property type="entry name" value="MECHANOSENSITIVE CHANNEL MSCK"/>
    <property type="match status" value="1"/>
</dbReference>
<evidence type="ECO:0000256" key="5">
    <source>
        <dbReference type="ARBA" id="ARBA00022989"/>
    </source>
</evidence>
<evidence type="ECO:0000256" key="3">
    <source>
        <dbReference type="ARBA" id="ARBA00022475"/>
    </source>
</evidence>
<dbReference type="SUPFAM" id="SSF50182">
    <property type="entry name" value="Sm-like ribonucleoproteins"/>
    <property type="match status" value="1"/>
</dbReference>
<dbReference type="InterPro" id="IPR011066">
    <property type="entry name" value="MscS_channel_C_sf"/>
</dbReference>
<dbReference type="InterPro" id="IPR049278">
    <property type="entry name" value="MS_channel_C"/>
</dbReference>
<dbReference type="SUPFAM" id="SSF82689">
    <property type="entry name" value="Mechanosensitive channel protein MscS (YggB), C-terminal domain"/>
    <property type="match status" value="1"/>
</dbReference>
<dbReference type="InterPro" id="IPR011014">
    <property type="entry name" value="MscS_channel_TM-2"/>
</dbReference>
<dbReference type="GO" id="GO:0005886">
    <property type="term" value="C:plasma membrane"/>
    <property type="evidence" value="ECO:0007669"/>
    <property type="project" value="UniProtKB-SubCell"/>
</dbReference>
<comment type="similarity">
    <text evidence="2">Belongs to the MscS (TC 1.A.23) family.</text>
</comment>
<dbReference type="Gene3D" id="2.30.30.60">
    <property type="match status" value="1"/>
</dbReference>
<sequence>MTDLEELLAQAQLLLPWLRNELVAMAQPWRLAQLGLIALLALLAWGIGRAAHPRMDAWMRGRPLTPPAARALVLVRDRLGLIAFAVLGWAVAAGMAEVTWPSRSHLLGLAAQLAAVWAGVGIAVRLIRNPLLRRFARWGALIFATALVLGQAGALMEALDGVAVTVAERRVSLLTAARGLLALIALIWLARWALAVLRRRLAGVEEISPSMRVLTEKVAAFAIFVAAAAAALNVAGFDLTSLAVFSGAIGLGVGFGLQKVVSNLVSGVILLVDKSIKPGDVISLGETFGWISGLNARYVSVVTRDGREYLIPNEDLITGQVVNWSYSSELVRLDVTFGVAYACDPHAVRRIAVEAAKGVTRVSHDPAPVCHVTAFGDSSVDFVLRFWIHDPAQGLTNVRGAVFLALWDAFQANGIEIPFPQRDVRIVETPSRRREAPKD</sequence>
<dbReference type="InterPro" id="IPR052702">
    <property type="entry name" value="MscS-like_channel"/>
</dbReference>
<dbReference type="InterPro" id="IPR010920">
    <property type="entry name" value="LSM_dom_sf"/>
</dbReference>
<reference evidence="10 11" key="1">
    <citation type="submission" date="2016-10" db="EMBL/GenBank/DDBJ databases">
        <authorList>
            <person name="de Groot N.N."/>
        </authorList>
    </citation>
    <scope>NUCLEOTIDE SEQUENCE [LARGE SCALE GENOMIC DNA]</scope>
    <source>
        <strain evidence="10 11">CGMCC 1.11030</strain>
    </source>
</reference>
<feature type="domain" description="Mechanosensitive ion channel MscS C-terminal" evidence="9">
    <location>
        <begin position="334"/>
        <end position="417"/>
    </location>
</feature>
<feature type="transmembrane region" description="Helical" evidence="7">
    <location>
        <begin position="31"/>
        <end position="52"/>
    </location>
</feature>
<keyword evidence="5 7" id="KW-1133">Transmembrane helix</keyword>
<feature type="transmembrane region" description="Helical" evidence="7">
    <location>
        <begin position="218"/>
        <end position="237"/>
    </location>
</feature>
<evidence type="ECO:0000256" key="2">
    <source>
        <dbReference type="ARBA" id="ARBA00008017"/>
    </source>
</evidence>
<gene>
    <name evidence="10" type="ORF">SAMN05216258_106154</name>
</gene>
<feature type="transmembrane region" description="Helical" evidence="7">
    <location>
        <begin position="138"/>
        <end position="156"/>
    </location>
</feature>
<evidence type="ECO:0000259" key="8">
    <source>
        <dbReference type="Pfam" id="PF00924"/>
    </source>
</evidence>
<keyword evidence="11" id="KW-1185">Reference proteome</keyword>
<evidence type="ECO:0000259" key="9">
    <source>
        <dbReference type="Pfam" id="PF21082"/>
    </source>
</evidence>
<evidence type="ECO:0000256" key="4">
    <source>
        <dbReference type="ARBA" id="ARBA00022692"/>
    </source>
</evidence>
<protein>
    <submittedName>
        <fullName evidence="10">Mechanosensitive ion channel</fullName>
    </submittedName>
</protein>
<feature type="transmembrane region" description="Helical" evidence="7">
    <location>
        <begin position="79"/>
        <end position="100"/>
    </location>
</feature>
<evidence type="ECO:0000313" key="11">
    <source>
        <dbReference type="Proteomes" id="UP000199377"/>
    </source>
</evidence>
<dbReference type="OrthoDB" id="9799209at2"/>
<feature type="domain" description="Mechanosensitive ion channel MscS" evidence="8">
    <location>
        <begin position="260"/>
        <end position="325"/>
    </location>
</feature>
<evidence type="ECO:0000256" key="7">
    <source>
        <dbReference type="SAM" id="Phobius"/>
    </source>
</evidence>
<organism evidence="10 11">
    <name type="scientific">Albimonas pacifica</name>
    <dbReference type="NCBI Taxonomy" id="1114924"/>
    <lineage>
        <taxon>Bacteria</taxon>
        <taxon>Pseudomonadati</taxon>
        <taxon>Pseudomonadota</taxon>
        <taxon>Alphaproteobacteria</taxon>
        <taxon>Rhodobacterales</taxon>
        <taxon>Paracoccaceae</taxon>
        <taxon>Albimonas</taxon>
    </lineage>
</organism>
<keyword evidence="3" id="KW-1003">Cell membrane</keyword>
<dbReference type="STRING" id="1114924.SAMN05216258_106154"/>